<dbReference type="Proteomes" id="UP001228049">
    <property type="component" value="Unassembled WGS sequence"/>
</dbReference>
<evidence type="ECO:0000313" key="3">
    <source>
        <dbReference type="Proteomes" id="UP001228049"/>
    </source>
</evidence>
<name>A0AAD9CM02_DISEL</name>
<keyword evidence="3" id="KW-1185">Reference proteome</keyword>
<organism evidence="2 3">
    <name type="scientific">Dissostichus eleginoides</name>
    <name type="common">Patagonian toothfish</name>
    <name type="synonym">Dissostichus amissus</name>
    <dbReference type="NCBI Taxonomy" id="100907"/>
    <lineage>
        <taxon>Eukaryota</taxon>
        <taxon>Metazoa</taxon>
        <taxon>Chordata</taxon>
        <taxon>Craniata</taxon>
        <taxon>Vertebrata</taxon>
        <taxon>Euteleostomi</taxon>
        <taxon>Actinopterygii</taxon>
        <taxon>Neopterygii</taxon>
        <taxon>Teleostei</taxon>
        <taxon>Neoteleostei</taxon>
        <taxon>Acanthomorphata</taxon>
        <taxon>Eupercaria</taxon>
        <taxon>Perciformes</taxon>
        <taxon>Notothenioidei</taxon>
        <taxon>Nototheniidae</taxon>
        <taxon>Dissostichus</taxon>
    </lineage>
</organism>
<dbReference type="EMBL" id="JASDAP010000006">
    <property type="protein sequence ID" value="KAK1902114.1"/>
    <property type="molecule type" value="Genomic_DNA"/>
</dbReference>
<evidence type="ECO:0000313" key="2">
    <source>
        <dbReference type="EMBL" id="KAK1902114.1"/>
    </source>
</evidence>
<comment type="caution">
    <text evidence="2">The sequence shown here is derived from an EMBL/GenBank/DDBJ whole genome shotgun (WGS) entry which is preliminary data.</text>
</comment>
<gene>
    <name evidence="2" type="ORF">KUDE01_005078</name>
</gene>
<reference evidence="2" key="1">
    <citation type="submission" date="2023-04" db="EMBL/GenBank/DDBJ databases">
        <title>Chromosome-level genome of Chaenocephalus aceratus.</title>
        <authorList>
            <person name="Park H."/>
        </authorList>
    </citation>
    <scope>NUCLEOTIDE SEQUENCE</scope>
    <source>
        <strain evidence="2">DE</strain>
        <tissue evidence="2">Muscle</tissue>
    </source>
</reference>
<evidence type="ECO:0000256" key="1">
    <source>
        <dbReference type="SAM" id="MobiDB-lite"/>
    </source>
</evidence>
<sequence length="157" mass="16827">MPLSLALFSDHAYAQRKSHSLLTDTPQALLVKAPDEVSTQVAPCGLSVAAGLKVVSLSVLFSEIGVLGAAQDSDDARPAQQVWYLARTDPQALALSRRGGKQGVSRSSISSPNDIVSPQSLTSSIITEKKKNTYNTQVSSNDYPRLHFKQCDLSLSL</sequence>
<protein>
    <submittedName>
        <fullName evidence="2">Lipase</fullName>
    </submittedName>
</protein>
<feature type="region of interest" description="Disordered" evidence="1">
    <location>
        <begin position="96"/>
        <end position="116"/>
    </location>
</feature>
<accession>A0AAD9CM02</accession>
<proteinExistence type="predicted"/>
<dbReference type="AlphaFoldDB" id="A0AAD9CM02"/>
<feature type="compositionally biased region" description="Polar residues" evidence="1">
    <location>
        <begin position="104"/>
        <end position="116"/>
    </location>
</feature>